<feature type="transmembrane region" description="Helical" evidence="6">
    <location>
        <begin position="43"/>
        <end position="59"/>
    </location>
</feature>
<feature type="coiled-coil region" evidence="5">
    <location>
        <begin position="261"/>
        <end position="295"/>
    </location>
</feature>
<dbReference type="GO" id="GO:0016020">
    <property type="term" value="C:membrane"/>
    <property type="evidence" value="ECO:0007669"/>
    <property type="project" value="UniProtKB-SubCell"/>
</dbReference>
<dbReference type="AlphaFoldDB" id="A0A379FMF8"/>
<comment type="subcellular location">
    <subcellularLocation>
        <location evidence="1">Membrane</location>
        <topology evidence="1">Single-pass membrane protein</topology>
    </subcellularLocation>
</comment>
<dbReference type="EMBL" id="UGTZ01000001">
    <property type="protein sequence ID" value="SUC29553.1"/>
    <property type="molecule type" value="Genomic_DNA"/>
</dbReference>
<evidence type="ECO:0000256" key="3">
    <source>
        <dbReference type="ARBA" id="ARBA00022989"/>
    </source>
</evidence>
<evidence type="ECO:0000256" key="5">
    <source>
        <dbReference type="SAM" id="Coils"/>
    </source>
</evidence>
<keyword evidence="4 6" id="KW-0472">Membrane</keyword>
<dbReference type="Pfam" id="PF25984">
    <property type="entry name" value="BSH_YknX"/>
    <property type="match status" value="1"/>
</dbReference>
<dbReference type="Proteomes" id="UP000254208">
    <property type="component" value="Unassembled WGS sequence"/>
</dbReference>
<evidence type="ECO:0000256" key="6">
    <source>
        <dbReference type="SAM" id="Phobius"/>
    </source>
</evidence>
<evidence type="ECO:0000259" key="7">
    <source>
        <dbReference type="Pfam" id="PF25984"/>
    </source>
</evidence>
<dbReference type="PANTHER" id="PTHR30386:SF26">
    <property type="entry name" value="TRANSPORT PROTEIN COMB"/>
    <property type="match status" value="1"/>
</dbReference>
<protein>
    <submittedName>
        <fullName evidence="8">Type I secretion membrane fusion protein, HlyD family</fullName>
    </submittedName>
</protein>
<evidence type="ECO:0000313" key="9">
    <source>
        <dbReference type="Proteomes" id="UP000254208"/>
    </source>
</evidence>
<name>A0A379FMF8_PRORE</name>
<reference evidence="8 9" key="1">
    <citation type="submission" date="2018-06" db="EMBL/GenBank/DDBJ databases">
        <authorList>
            <consortium name="Pathogen Informatics"/>
            <person name="Doyle S."/>
        </authorList>
    </citation>
    <scope>NUCLEOTIDE SEQUENCE [LARGE SCALE GENOMIC DNA]</scope>
    <source>
        <strain evidence="8 9">NCTC11801</strain>
    </source>
</reference>
<dbReference type="RefSeq" id="WP_238562827.1">
    <property type="nucleotide sequence ID" value="NZ_ABEXOE020000099.1"/>
</dbReference>
<dbReference type="Gene3D" id="2.40.50.100">
    <property type="match status" value="1"/>
</dbReference>
<keyword evidence="3 6" id="KW-1133">Transmembrane helix</keyword>
<dbReference type="InterPro" id="IPR050739">
    <property type="entry name" value="MFP"/>
</dbReference>
<feature type="domain" description="YknX-like barrel-sandwich hybrid" evidence="7">
    <location>
        <begin position="82"/>
        <end position="325"/>
    </location>
</feature>
<evidence type="ECO:0000256" key="4">
    <source>
        <dbReference type="ARBA" id="ARBA00023136"/>
    </source>
</evidence>
<gene>
    <name evidence="8" type="ORF">NCTC11801_00456</name>
</gene>
<feature type="coiled-coil region" evidence="5">
    <location>
        <begin position="118"/>
        <end position="145"/>
    </location>
</feature>
<accession>A0A379FMF8</accession>
<evidence type="ECO:0000313" key="8">
    <source>
        <dbReference type="EMBL" id="SUC29553.1"/>
    </source>
</evidence>
<dbReference type="InterPro" id="IPR058639">
    <property type="entry name" value="BSH_YknX-like"/>
</dbReference>
<dbReference type="PANTHER" id="PTHR30386">
    <property type="entry name" value="MEMBRANE FUSION SUBUNIT OF EMRAB-TOLC MULTIDRUG EFFLUX PUMP"/>
    <property type="match status" value="1"/>
</dbReference>
<evidence type="ECO:0000256" key="1">
    <source>
        <dbReference type="ARBA" id="ARBA00004167"/>
    </source>
</evidence>
<keyword evidence="2 6" id="KW-0812">Transmembrane</keyword>
<evidence type="ECO:0000256" key="2">
    <source>
        <dbReference type="ARBA" id="ARBA00022692"/>
    </source>
</evidence>
<dbReference type="GeneID" id="93675009"/>
<proteinExistence type="predicted"/>
<sequence length="444" mass="50444">MKRHLHKLNQIYNKFIYSFKILYQKPNKLALITKELYRIPKKVKILFGITSLFIGYILLAEIEVSSPGEGIISGVSNRLEIVSPASGFINQFSIKTGDKVEKDQILFSYTNIDVLHQERTLTNLVEFASERIEELEDNKILLNKILDGSISNESEYFSIAKNLKSKTLSAYRELYGYILLGMEVTSLRAQYIAQIKESAELENQINILKKKGSLLSTARAPEIEKLNNNSEISRTMSLITTGELNGQRILREIALSEKKYTARLIGEIQENEDQLNRLKKEKLENSGQMELLRNKIRANSVLSPIDGVVLSIEKDLEKGSYVEASNLVMVIKKQQNSRVVEGKILAKYRPFISPQLPVKIVVNSPGFKKIIRGKVTKISADSFTDRERMGQERFYSVQVTPEQDTIISADHDGLPVMIYISSKKISVLNYLTALISDNITFNVW</sequence>
<organism evidence="8 9">
    <name type="scientific">Providencia rettgeri</name>
    <dbReference type="NCBI Taxonomy" id="587"/>
    <lineage>
        <taxon>Bacteria</taxon>
        <taxon>Pseudomonadati</taxon>
        <taxon>Pseudomonadota</taxon>
        <taxon>Gammaproteobacteria</taxon>
        <taxon>Enterobacterales</taxon>
        <taxon>Morganellaceae</taxon>
        <taxon>Providencia</taxon>
    </lineage>
</organism>
<keyword evidence="5" id="KW-0175">Coiled coil</keyword>